<comment type="caution">
    <text evidence="2">The sequence shown here is derived from an EMBL/GenBank/DDBJ whole genome shotgun (WGS) entry which is preliminary data.</text>
</comment>
<evidence type="ECO:0000313" key="3">
    <source>
        <dbReference type="Proteomes" id="UP000664399"/>
    </source>
</evidence>
<feature type="chain" id="PRO_5046701130" evidence="1">
    <location>
        <begin position="25"/>
        <end position="267"/>
    </location>
</feature>
<protein>
    <submittedName>
        <fullName evidence="2">Uncharacterized protein</fullName>
    </submittedName>
</protein>
<evidence type="ECO:0000313" key="2">
    <source>
        <dbReference type="EMBL" id="MBO1328034.1"/>
    </source>
</evidence>
<keyword evidence="1" id="KW-0732">Signal</keyword>
<proteinExistence type="predicted"/>
<dbReference type="Proteomes" id="UP000664399">
    <property type="component" value="Unassembled WGS sequence"/>
</dbReference>
<name>A0ABS3LKB3_9PROT</name>
<keyword evidence="3" id="KW-1185">Reference proteome</keyword>
<dbReference type="EMBL" id="JAFVMG010000004">
    <property type="protein sequence ID" value="MBO1328034.1"/>
    <property type="molecule type" value="Genomic_DNA"/>
</dbReference>
<feature type="signal peptide" evidence="1">
    <location>
        <begin position="1"/>
        <end position="24"/>
    </location>
</feature>
<organism evidence="2 3">
    <name type="scientific">Acetobacter suratthaniensis</name>
    <dbReference type="NCBI Taxonomy" id="1502841"/>
    <lineage>
        <taxon>Bacteria</taxon>
        <taxon>Pseudomonadati</taxon>
        <taxon>Pseudomonadota</taxon>
        <taxon>Alphaproteobacteria</taxon>
        <taxon>Acetobacterales</taxon>
        <taxon>Acetobacteraceae</taxon>
        <taxon>Acetobacter</taxon>
    </lineage>
</organism>
<reference evidence="2 3" key="1">
    <citation type="submission" date="2021-03" db="EMBL/GenBank/DDBJ databases">
        <title>The complete genome sequence of Acetobacter suratthaniensis TBRC 1719.</title>
        <authorList>
            <person name="Charoenyingcharoen P."/>
            <person name="Yukphan P."/>
        </authorList>
    </citation>
    <scope>NUCLEOTIDE SEQUENCE [LARGE SCALE GENOMIC DNA]</scope>
    <source>
        <strain evidence="2 3">TBRC 1719</strain>
    </source>
</reference>
<evidence type="ECO:0000256" key="1">
    <source>
        <dbReference type="SAM" id="SignalP"/>
    </source>
</evidence>
<accession>A0ABS3LKB3</accession>
<gene>
    <name evidence="2" type="ORF">J2D75_06030</name>
</gene>
<sequence>MRPVFLLPACVLACSALFAPLAFAHAHEGKATHHHAAAAAKPAPAPAPAAAPASGNKVGTVYDLSVLPVFTGKVAQFLPSTHGGINGFILEDGTQVLVSSEQGHAFAGLIKPGDTVDIRGLKGQTLPILRAFLITSPRGRSIEDSVIAMPNHSTEMLAGPDLVLHGPVSMPLYSMNGKLVGAVLQDHSVLYLTPAEATRFADLLKPGQTVYAVGSGSNGGLGVAVDVREIGPSLEALTPVAVNQPPPPGPAAGSAAYDIIPGSDAHE</sequence>
<dbReference type="RefSeq" id="WP_207853870.1">
    <property type="nucleotide sequence ID" value="NZ_JAFVMG010000004.1"/>
</dbReference>